<evidence type="ECO:0000256" key="2">
    <source>
        <dbReference type="ARBA" id="ARBA00022679"/>
    </source>
</evidence>
<dbReference type="RefSeq" id="XP_044658086.1">
    <property type="nucleotide sequence ID" value="XM_044802151.1"/>
</dbReference>
<keyword evidence="2" id="KW-0808">Transferase</keyword>
<feature type="domain" description="Histidine-specific methyltransferase SAM-dependent" evidence="3">
    <location>
        <begin position="65"/>
        <end position="358"/>
    </location>
</feature>
<dbReference type="GO" id="GO:0008168">
    <property type="term" value="F:methyltransferase activity"/>
    <property type="evidence" value="ECO:0007669"/>
    <property type="project" value="UniProtKB-KW"/>
</dbReference>
<evidence type="ECO:0000256" key="1">
    <source>
        <dbReference type="ARBA" id="ARBA00022603"/>
    </source>
</evidence>
<dbReference type="NCBIfam" id="TIGR03439">
    <property type="entry name" value="methyl_EasF"/>
    <property type="match status" value="1"/>
</dbReference>
<evidence type="ECO:0000313" key="5">
    <source>
        <dbReference type="Proteomes" id="UP000825890"/>
    </source>
</evidence>
<accession>A0A9P3CFX9</accession>
<dbReference type="InterPro" id="IPR051128">
    <property type="entry name" value="EgtD_Methyltrsf_superfamily"/>
</dbReference>
<dbReference type="PANTHER" id="PTHR43397:SF1">
    <property type="entry name" value="ERGOTHIONEINE BIOSYNTHESIS PROTEIN 1"/>
    <property type="match status" value="1"/>
</dbReference>
<dbReference type="Pfam" id="PF10017">
    <property type="entry name" value="Methyltransf_33"/>
    <property type="match status" value="1"/>
</dbReference>
<dbReference type="GeneID" id="68292393"/>
<name>A0A9P3CFX9_9PEZI</name>
<evidence type="ECO:0000313" key="4">
    <source>
        <dbReference type="EMBL" id="GIZ43599.1"/>
    </source>
</evidence>
<evidence type="ECO:0000259" key="3">
    <source>
        <dbReference type="Pfam" id="PF10017"/>
    </source>
</evidence>
<dbReference type="GO" id="GO:0032259">
    <property type="term" value="P:methylation"/>
    <property type="evidence" value="ECO:0007669"/>
    <property type="project" value="UniProtKB-KW"/>
</dbReference>
<proteinExistence type="predicted"/>
<organism evidence="4 5">
    <name type="scientific">Cercospora kikuchii</name>
    <dbReference type="NCBI Taxonomy" id="84275"/>
    <lineage>
        <taxon>Eukaryota</taxon>
        <taxon>Fungi</taxon>
        <taxon>Dikarya</taxon>
        <taxon>Ascomycota</taxon>
        <taxon>Pezizomycotina</taxon>
        <taxon>Dothideomycetes</taxon>
        <taxon>Dothideomycetidae</taxon>
        <taxon>Mycosphaerellales</taxon>
        <taxon>Mycosphaerellaceae</taxon>
        <taxon>Cercospora</taxon>
    </lineage>
</organism>
<dbReference type="OrthoDB" id="659at2759"/>
<keyword evidence="1" id="KW-0489">Methyltransferase</keyword>
<keyword evidence="5" id="KW-1185">Reference proteome</keyword>
<dbReference type="PANTHER" id="PTHR43397">
    <property type="entry name" value="ERGOTHIONEINE BIOSYNTHESIS PROTEIN 1"/>
    <property type="match status" value="1"/>
</dbReference>
<dbReference type="Proteomes" id="UP000825890">
    <property type="component" value="Unassembled WGS sequence"/>
</dbReference>
<protein>
    <recommendedName>
        <fullName evidence="3">Histidine-specific methyltransferase SAM-dependent domain-containing protein</fullName>
    </recommendedName>
</protein>
<dbReference type="InterPro" id="IPR029063">
    <property type="entry name" value="SAM-dependent_MTases_sf"/>
</dbReference>
<reference evidence="4 5" key="1">
    <citation type="submission" date="2021-01" db="EMBL/GenBank/DDBJ databases">
        <title>Cercospora kikuchii MAFF 305040 whole genome shotgun sequence.</title>
        <authorList>
            <person name="Kashiwa T."/>
            <person name="Suzuki T."/>
        </authorList>
    </citation>
    <scope>NUCLEOTIDE SEQUENCE [LARGE SCALE GENOMIC DNA]</scope>
    <source>
        <strain evidence="4 5">MAFF 305040</strain>
    </source>
</reference>
<dbReference type="Gene3D" id="3.40.50.150">
    <property type="entry name" value="Vaccinia Virus protein VP39"/>
    <property type="match status" value="1"/>
</dbReference>
<comment type="caution">
    <text evidence="4">The sequence shown here is derived from an EMBL/GenBank/DDBJ whole genome shotgun (WGS) entry which is preliminary data.</text>
</comment>
<dbReference type="AlphaFoldDB" id="A0A9P3CFX9"/>
<dbReference type="InterPro" id="IPR019257">
    <property type="entry name" value="MeTrfase_dom"/>
</dbReference>
<gene>
    <name evidence="4" type="ORF">CKM354_000681800</name>
</gene>
<dbReference type="InterPro" id="IPR017805">
    <property type="entry name" value="SAM_MeTrfase_EasF-type_put"/>
</dbReference>
<dbReference type="EMBL" id="BOLY01000004">
    <property type="protein sequence ID" value="GIZ43599.1"/>
    <property type="molecule type" value="Genomic_DNA"/>
</dbReference>
<sequence>MSYLKSTQDVQCSVISDHEHGGIGEYTPGTVIDAGGSNLPSMLRSLLDEKLLWSDGPYSPNGVAQRLLPSPLLSDKEGLALWDRINRSPAYYQTEGEIELFHQYGANIAGYVKAGSVVVDLGCGDVRKVRPFLDILEAQRKPVWYFALDLCHESLTRAMSDVGNVYKYVKCFGLWATFDTGLDFLDHLSLDGPSFFMSLGSIFGNDHYSQAVARLREWKNKALLRPNDAMLLTMDATADPDVIWRSYHDDAGLFEKFVRNGYRQSNEVLGCEWYRDQDWELAGVLKSNPHVHIFVLQARCDVRCPVLDLKFSKGQQIDCYEAFKYGPNLMRQQFAAAGLKEKAFWKAPNCDIYQYLVTAQSGETTVLRTWMHVAQEKLRKLRECFREASRFAQCC</sequence>